<evidence type="ECO:0000313" key="2">
    <source>
        <dbReference type="Proteomes" id="UP001230649"/>
    </source>
</evidence>
<dbReference type="Proteomes" id="UP001230649">
    <property type="component" value="Unassembled WGS sequence"/>
</dbReference>
<proteinExistence type="predicted"/>
<comment type="caution">
    <text evidence="1">The sequence shown here is derived from an EMBL/GenBank/DDBJ whole genome shotgun (WGS) entry which is preliminary data.</text>
</comment>
<protein>
    <submittedName>
        <fullName evidence="1">Uncharacterized protein</fullName>
    </submittedName>
</protein>
<dbReference type="EMBL" id="JASBWS010000086">
    <property type="protein sequence ID" value="KAJ9099024.1"/>
    <property type="molecule type" value="Genomic_DNA"/>
</dbReference>
<name>A0ACC2VHY9_9TREE</name>
<evidence type="ECO:0000313" key="1">
    <source>
        <dbReference type="EMBL" id="KAJ9099024.1"/>
    </source>
</evidence>
<organism evidence="1 2">
    <name type="scientific">Naganishia adeliensis</name>
    <dbReference type="NCBI Taxonomy" id="92952"/>
    <lineage>
        <taxon>Eukaryota</taxon>
        <taxon>Fungi</taxon>
        <taxon>Dikarya</taxon>
        <taxon>Basidiomycota</taxon>
        <taxon>Agaricomycotina</taxon>
        <taxon>Tremellomycetes</taxon>
        <taxon>Filobasidiales</taxon>
        <taxon>Filobasidiaceae</taxon>
        <taxon>Naganishia</taxon>
    </lineage>
</organism>
<accession>A0ACC2VHY9</accession>
<sequence>MATLSMAPSAFDGHSVYPADSLSQSGDSAVSGLSLEETVNMLVNHFVTAAYLAGAHAGVNAGLVAGLNTAFDFMSTQGSPSMLSQAPTGISSVGAGSAASTAPVSIATSGSIAMPKEKQALSHEQRQRERDEGVMPDDNSVGLGQDAMEELADDLEREKLTAEAYQAIPKPTAEDVKNPNHI</sequence>
<gene>
    <name evidence="1" type="ORF">QFC20_005781</name>
</gene>
<keyword evidence="2" id="KW-1185">Reference proteome</keyword>
<reference evidence="1" key="1">
    <citation type="submission" date="2023-04" db="EMBL/GenBank/DDBJ databases">
        <title>Draft Genome sequencing of Naganishia species isolated from polar environments using Oxford Nanopore Technology.</title>
        <authorList>
            <person name="Leo P."/>
            <person name="Venkateswaran K."/>
        </authorList>
    </citation>
    <scope>NUCLEOTIDE SEQUENCE</scope>
    <source>
        <strain evidence="1">MNA-CCFEE 5262</strain>
    </source>
</reference>